<dbReference type="Proteomes" id="UP000242915">
    <property type="component" value="Unassembled WGS sequence"/>
</dbReference>
<keyword evidence="1" id="KW-1133">Transmembrane helix</keyword>
<name>A0A239C9Q5_9PSED</name>
<gene>
    <name evidence="2" type="ORF">SAMN05216255_1583</name>
</gene>
<organism evidence="2 3">
    <name type="scientific">Pseudomonas segetis</name>
    <dbReference type="NCBI Taxonomy" id="298908"/>
    <lineage>
        <taxon>Bacteria</taxon>
        <taxon>Pseudomonadati</taxon>
        <taxon>Pseudomonadota</taxon>
        <taxon>Gammaproteobacteria</taxon>
        <taxon>Pseudomonadales</taxon>
        <taxon>Pseudomonadaceae</taxon>
        <taxon>Pseudomonas</taxon>
    </lineage>
</organism>
<evidence type="ECO:0000256" key="1">
    <source>
        <dbReference type="SAM" id="Phobius"/>
    </source>
</evidence>
<feature type="transmembrane region" description="Helical" evidence="1">
    <location>
        <begin position="66"/>
        <end position="89"/>
    </location>
</feature>
<dbReference type="EMBL" id="FZOG01000002">
    <property type="protein sequence ID" value="SNS16830.1"/>
    <property type="molecule type" value="Genomic_DNA"/>
</dbReference>
<proteinExistence type="predicted"/>
<evidence type="ECO:0000313" key="2">
    <source>
        <dbReference type="EMBL" id="SNS16830.1"/>
    </source>
</evidence>
<dbReference type="AlphaFoldDB" id="A0A239C9Q5"/>
<accession>A0A239C9Q5</accession>
<protein>
    <submittedName>
        <fullName evidence="2">Uncharacterized protein</fullName>
    </submittedName>
</protein>
<sequence length="106" mass="12037">MSFLRRRGAQAIRAKVKAESGGRDATADSVLNVLFGEYNNDYQTEYSVTYINDPYIETTVIQRINLFWVWPIMLVTAPIRFVLTGSMGVSPSKPFGLMLQRLIGRF</sequence>
<dbReference type="RefSeq" id="WP_089359373.1">
    <property type="nucleotide sequence ID" value="NZ_FZOG01000002.1"/>
</dbReference>
<keyword evidence="1" id="KW-0472">Membrane</keyword>
<keyword evidence="1" id="KW-0812">Transmembrane</keyword>
<reference evidence="3" key="1">
    <citation type="submission" date="2017-06" db="EMBL/GenBank/DDBJ databases">
        <authorList>
            <person name="Varghese N."/>
            <person name="Submissions S."/>
        </authorList>
    </citation>
    <scope>NUCLEOTIDE SEQUENCE [LARGE SCALE GENOMIC DNA]</scope>
    <source>
        <strain evidence="3">CIP 108523</strain>
    </source>
</reference>
<evidence type="ECO:0000313" key="3">
    <source>
        <dbReference type="Proteomes" id="UP000242915"/>
    </source>
</evidence>
<keyword evidence="3" id="KW-1185">Reference proteome</keyword>